<evidence type="ECO:0000313" key="1">
    <source>
        <dbReference type="EMBL" id="KIJ95343.1"/>
    </source>
</evidence>
<feature type="non-terminal residue" evidence="1">
    <location>
        <position position="70"/>
    </location>
</feature>
<dbReference type="Proteomes" id="UP000054477">
    <property type="component" value="Unassembled WGS sequence"/>
</dbReference>
<organism evidence="1 2">
    <name type="scientific">Laccaria amethystina LaAM-08-1</name>
    <dbReference type="NCBI Taxonomy" id="1095629"/>
    <lineage>
        <taxon>Eukaryota</taxon>
        <taxon>Fungi</taxon>
        <taxon>Dikarya</taxon>
        <taxon>Basidiomycota</taxon>
        <taxon>Agaricomycotina</taxon>
        <taxon>Agaricomycetes</taxon>
        <taxon>Agaricomycetidae</taxon>
        <taxon>Agaricales</taxon>
        <taxon>Agaricineae</taxon>
        <taxon>Hydnangiaceae</taxon>
        <taxon>Laccaria</taxon>
    </lineage>
</organism>
<dbReference type="EMBL" id="KN838759">
    <property type="protein sequence ID" value="KIJ95343.1"/>
    <property type="molecule type" value="Genomic_DNA"/>
</dbReference>
<keyword evidence="2" id="KW-1185">Reference proteome</keyword>
<proteinExistence type="predicted"/>
<accession>A0A0C9X279</accession>
<reference evidence="1 2" key="1">
    <citation type="submission" date="2014-04" db="EMBL/GenBank/DDBJ databases">
        <authorList>
            <consortium name="DOE Joint Genome Institute"/>
            <person name="Kuo A."/>
            <person name="Kohler A."/>
            <person name="Nagy L.G."/>
            <person name="Floudas D."/>
            <person name="Copeland A."/>
            <person name="Barry K.W."/>
            <person name="Cichocki N."/>
            <person name="Veneault-Fourrey C."/>
            <person name="LaButti K."/>
            <person name="Lindquist E.A."/>
            <person name="Lipzen A."/>
            <person name="Lundell T."/>
            <person name="Morin E."/>
            <person name="Murat C."/>
            <person name="Sun H."/>
            <person name="Tunlid A."/>
            <person name="Henrissat B."/>
            <person name="Grigoriev I.V."/>
            <person name="Hibbett D.S."/>
            <person name="Martin F."/>
            <person name="Nordberg H.P."/>
            <person name="Cantor M.N."/>
            <person name="Hua S.X."/>
        </authorList>
    </citation>
    <scope>NUCLEOTIDE SEQUENCE [LARGE SCALE GENOMIC DNA]</scope>
    <source>
        <strain evidence="1 2">LaAM-08-1</strain>
    </source>
</reference>
<reference evidence="2" key="2">
    <citation type="submission" date="2015-01" db="EMBL/GenBank/DDBJ databases">
        <title>Evolutionary Origins and Diversification of the Mycorrhizal Mutualists.</title>
        <authorList>
            <consortium name="DOE Joint Genome Institute"/>
            <consortium name="Mycorrhizal Genomics Consortium"/>
            <person name="Kohler A."/>
            <person name="Kuo A."/>
            <person name="Nagy L.G."/>
            <person name="Floudas D."/>
            <person name="Copeland A."/>
            <person name="Barry K.W."/>
            <person name="Cichocki N."/>
            <person name="Veneault-Fourrey C."/>
            <person name="LaButti K."/>
            <person name="Lindquist E.A."/>
            <person name="Lipzen A."/>
            <person name="Lundell T."/>
            <person name="Morin E."/>
            <person name="Murat C."/>
            <person name="Riley R."/>
            <person name="Ohm R."/>
            <person name="Sun H."/>
            <person name="Tunlid A."/>
            <person name="Henrissat B."/>
            <person name="Grigoriev I.V."/>
            <person name="Hibbett D.S."/>
            <person name="Martin F."/>
        </authorList>
    </citation>
    <scope>NUCLEOTIDE SEQUENCE [LARGE SCALE GENOMIC DNA]</scope>
    <source>
        <strain evidence="2">LaAM-08-1</strain>
    </source>
</reference>
<protein>
    <submittedName>
        <fullName evidence="1">Uncharacterized protein</fullName>
    </submittedName>
</protein>
<dbReference type="HOGENOM" id="CLU_2764754_0_0_1"/>
<sequence length="70" mass="8102">MTVSRGILFRIKRFVAHSFFRVSPTVSTFTRSGDQLLHYRRTYTELRLLGYQGGGTAQRTSGRPRVKRLL</sequence>
<name>A0A0C9X279_9AGAR</name>
<gene>
    <name evidence="1" type="ORF">K443DRAFT_683072</name>
</gene>
<evidence type="ECO:0000313" key="2">
    <source>
        <dbReference type="Proteomes" id="UP000054477"/>
    </source>
</evidence>
<dbReference type="AlphaFoldDB" id="A0A0C9X279"/>